<dbReference type="AlphaFoldDB" id="A0A1F5S4S9"/>
<evidence type="ECO:0000313" key="2">
    <source>
        <dbReference type="Proteomes" id="UP000177407"/>
    </source>
</evidence>
<reference evidence="1 2" key="1">
    <citation type="journal article" date="2016" name="Nat. Commun.">
        <title>Thousands of microbial genomes shed light on interconnected biogeochemical processes in an aquifer system.</title>
        <authorList>
            <person name="Anantharaman K."/>
            <person name="Brown C.T."/>
            <person name="Hug L.A."/>
            <person name="Sharon I."/>
            <person name="Castelle C.J."/>
            <person name="Probst A.J."/>
            <person name="Thomas B.C."/>
            <person name="Singh A."/>
            <person name="Wilkins M.J."/>
            <person name="Karaoz U."/>
            <person name="Brodie E.L."/>
            <person name="Williams K.H."/>
            <person name="Hubbard S.S."/>
            <person name="Banfield J.F."/>
        </authorList>
    </citation>
    <scope>NUCLEOTIDE SEQUENCE [LARGE SCALE GENOMIC DNA]</scope>
</reference>
<comment type="caution">
    <text evidence="1">The sequence shown here is derived from an EMBL/GenBank/DDBJ whole genome shotgun (WGS) entry which is preliminary data.</text>
</comment>
<name>A0A1F5S4S9_9BACT</name>
<dbReference type="EMBL" id="MFGA01000008">
    <property type="protein sequence ID" value="OGF21291.1"/>
    <property type="molecule type" value="Genomic_DNA"/>
</dbReference>
<sequence>MEAFWVSIKGVVPYNSNYYHLMKHFLFFNYSGREVLIVGGGDYPIIDEDPLKNLLIAFNTLNRYGMDISLYLTPLVQSCWGRYWEQDERKYLIEKIKNILEP</sequence>
<organism evidence="1 2">
    <name type="scientific">Candidatus Falkowbacteria bacterium RIFOXYA2_FULL_38_12</name>
    <dbReference type="NCBI Taxonomy" id="1797993"/>
    <lineage>
        <taxon>Bacteria</taxon>
        <taxon>Candidatus Falkowiibacteriota</taxon>
    </lineage>
</organism>
<dbReference type="Proteomes" id="UP000177407">
    <property type="component" value="Unassembled WGS sequence"/>
</dbReference>
<evidence type="ECO:0000313" key="1">
    <source>
        <dbReference type="EMBL" id="OGF21291.1"/>
    </source>
</evidence>
<accession>A0A1F5S4S9</accession>
<proteinExistence type="predicted"/>
<protein>
    <submittedName>
        <fullName evidence="1">Uncharacterized protein</fullName>
    </submittedName>
</protein>
<gene>
    <name evidence="1" type="ORF">A2257_00705</name>
</gene>